<dbReference type="EMBL" id="BMLK01000006">
    <property type="protein sequence ID" value="GGN47591.1"/>
    <property type="molecule type" value="Genomic_DNA"/>
</dbReference>
<feature type="transmembrane region" description="Helical" evidence="1">
    <location>
        <begin position="56"/>
        <end position="78"/>
    </location>
</feature>
<keyword evidence="1" id="KW-1133">Transmembrane helix</keyword>
<keyword evidence="3" id="KW-1185">Reference proteome</keyword>
<protein>
    <recommendedName>
        <fullName evidence="4">Transmembrane protein</fullName>
    </recommendedName>
</protein>
<evidence type="ECO:0000313" key="2">
    <source>
        <dbReference type="EMBL" id="GGN47591.1"/>
    </source>
</evidence>
<comment type="caution">
    <text evidence="2">The sequence shown here is derived from an EMBL/GenBank/DDBJ whole genome shotgun (WGS) entry which is preliminary data.</text>
</comment>
<accession>A0ABQ2JHD0</accession>
<keyword evidence="1" id="KW-0472">Membrane</keyword>
<reference evidence="3" key="1">
    <citation type="journal article" date="2019" name="Int. J. Syst. Evol. Microbiol.">
        <title>The Global Catalogue of Microorganisms (GCM) 10K type strain sequencing project: providing services to taxonomists for standard genome sequencing and annotation.</title>
        <authorList>
            <consortium name="The Broad Institute Genomics Platform"/>
            <consortium name="The Broad Institute Genome Sequencing Center for Infectious Disease"/>
            <person name="Wu L."/>
            <person name="Ma J."/>
        </authorList>
    </citation>
    <scope>NUCLEOTIDE SEQUENCE [LARGE SCALE GENOMIC DNA]</scope>
    <source>
        <strain evidence="3">CGMCC 1.6784</strain>
    </source>
</reference>
<keyword evidence="1" id="KW-0812">Transmembrane</keyword>
<name>A0ABQ2JHD0_9SPHN</name>
<sequence length="131" mass="14780">MSDSETSRQRRKWHERLRVTLWTLIVPPTAWAAHFLFSYLWAAISCAKTDSFAKFPVLFLAGTLMALIVILVSGWIAWHQERTPGDPPPHQDSTEIDRLRFLAKATLLLAGLSFVGVVFTALPVIFIGDCR</sequence>
<evidence type="ECO:0008006" key="4">
    <source>
        <dbReference type="Google" id="ProtNLM"/>
    </source>
</evidence>
<dbReference type="Proteomes" id="UP000605099">
    <property type="component" value="Unassembled WGS sequence"/>
</dbReference>
<proteinExistence type="predicted"/>
<feature type="transmembrane region" description="Helical" evidence="1">
    <location>
        <begin position="107"/>
        <end position="128"/>
    </location>
</feature>
<dbReference type="RefSeq" id="WP_188819151.1">
    <property type="nucleotide sequence ID" value="NZ_BMLK01000006.1"/>
</dbReference>
<evidence type="ECO:0000256" key="1">
    <source>
        <dbReference type="SAM" id="Phobius"/>
    </source>
</evidence>
<organism evidence="2 3">
    <name type="scientific">Novosphingobium indicum</name>
    <dbReference type="NCBI Taxonomy" id="462949"/>
    <lineage>
        <taxon>Bacteria</taxon>
        <taxon>Pseudomonadati</taxon>
        <taxon>Pseudomonadota</taxon>
        <taxon>Alphaproteobacteria</taxon>
        <taxon>Sphingomonadales</taxon>
        <taxon>Sphingomonadaceae</taxon>
        <taxon>Novosphingobium</taxon>
    </lineage>
</organism>
<evidence type="ECO:0000313" key="3">
    <source>
        <dbReference type="Proteomes" id="UP000605099"/>
    </source>
</evidence>
<gene>
    <name evidence="2" type="ORF">GCM10011349_16140</name>
</gene>
<feature type="transmembrane region" description="Helical" evidence="1">
    <location>
        <begin position="21"/>
        <end position="44"/>
    </location>
</feature>